<comment type="similarity">
    <text evidence="1">Belongs to the THADA family.</text>
</comment>
<evidence type="ECO:0000259" key="6">
    <source>
        <dbReference type="Pfam" id="PF25150"/>
    </source>
</evidence>
<keyword evidence="4" id="KW-0472">Membrane</keyword>
<dbReference type="InterPro" id="IPR051954">
    <property type="entry name" value="tRNA_methyltransferase_THADA"/>
</dbReference>
<dbReference type="Proteomes" id="UP001378592">
    <property type="component" value="Unassembled WGS sequence"/>
</dbReference>
<dbReference type="InterPro" id="IPR056842">
    <property type="entry name" value="THADA-like_TPR_C"/>
</dbReference>
<evidence type="ECO:0000259" key="7">
    <source>
        <dbReference type="Pfam" id="PF25151"/>
    </source>
</evidence>
<evidence type="ECO:0000256" key="1">
    <source>
        <dbReference type="ARBA" id="ARBA00010409"/>
    </source>
</evidence>
<name>A0AAN9V4D4_9ORTH</name>
<keyword evidence="4" id="KW-1133">Transmembrane helix</keyword>
<evidence type="ECO:0000256" key="2">
    <source>
        <dbReference type="ARBA" id="ARBA00022694"/>
    </source>
</evidence>
<comment type="caution">
    <text evidence="8">The sequence shown here is derived from an EMBL/GenBank/DDBJ whole genome shotgun (WGS) entry which is preliminary data.</text>
</comment>
<dbReference type="Pfam" id="PF25151">
    <property type="entry name" value="TPR_Trm732_C"/>
    <property type="match status" value="1"/>
</dbReference>
<keyword evidence="4" id="KW-0812">Transmembrane</keyword>
<feature type="domain" description="tRNA (32-2'-O)-methyltransferase regulator THADA-like C-terminal TPR repeats region" evidence="7">
    <location>
        <begin position="1262"/>
        <end position="1423"/>
    </location>
</feature>
<dbReference type="InterPro" id="IPR016024">
    <property type="entry name" value="ARM-type_fold"/>
</dbReference>
<gene>
    <name evidence="8" type="ORF">R5R35_007915</name>
</gene>
<evidence type="ECO:0000259" key="5">
    <source>
        <dbReference type="Pfam" id="PF10350"/>
    </source>
</evidence>
<dbReference type="Pfam" id="PF25150">
    <property type="entry name" value="TPR_Trm732"/>
    <property type="match status" value="1"/>
</dbReference>
<keyword evidence="2" id="KW-0819">tRNA processing</keyword>
<evidence type="ECO:0000256" key="4">
    <source>
        <dbReference type="SAM" id="Phobius"/>
    </source>
</evidence>
<dbReference type="SUPFAM" id="SSF48371">
    <property type="entry name" value="ARM repeat"/>
    <property type="match status" value="2"/>
</dbReference>
<protein>
    <recommendedName>
        <fullName evidence="3">tRNA (32-2'-O)-methyltransferase regulator THADA</fullName>
    </recommendedName>
</protein>
<evidence type="ECO:0000313" key="9">
    <source>
        <dbReference type="Proteomes" id="UP001378592"/>
    </source>
</evidence>
<dbReference type="GO" id="GO:0030488">
    <property type="term" value="P:tRNA methylation"/>
    <property type="evidence" value="ECO:0007669"/>
    <property type="project" value="TreeGrafter"/>
</dbReference>
<keyword evidence="9" id="KW-1185">Reference proteome</keyword>
<dbReference type="PANTHER" id="PTHR14387">
    <property type="entry name" value="THADA/DEATH RECEPTOR INTERACTING PROTEIN"/>
    <property type="match status" value="1"/>
</dbReference>
<proteinExistence type="inferred from homology"/>
<accession>A0AAN9V4D4</accession>
<dbReference type="Pfam" id="PF10350">
    <property type="entry name" value="DUF2428"/>
    <property type="match status" value="1"/>
</dbReference>
<feature type="domain" description="tRNA (32-2'-O)-methyltransferase regulator THADA-like TPR repeats region" evidence="6">
    <location>
        <begin position="676"/>
        <end position="816"/>
    </location>
</feature>
<dbReference type="GO" id="GO:0005829">
    <property type="term" value="C:cytosol"/>
    <property type="evidence" value="ECO:0007669"/>
    <property type="project" value="TreeGrafter"/>
</dbReference>
<feature type="domain" description="DUF2428" evidence="5">
    <location>
        <begin position="988"/>
        <end position="1260"/>
    </location>
</feature>
<dbReference type="EMBL" id="JAZDUA010000541">
    <property type="protein sequence ID" value="KAK7791383.1"/>
    <property type="molecule type" value="Genomic_DNA"/>
</dbReference>
<dbReference type="InterPro" id="IPR056843">
    <property type="entry name" value="THADA-like_TPR"/>
</dbReference>
<organism evidence="8 9">
    <name type="scientific">Gryllus longicercus</name>
    <dbReference type="NCBI Taxonomy" id="2509291"/>
    <lineage>
        <taxon>Eukaryota</taxon>
        <taxon>Metazoa</taxon>
        <taxon>Ecdysozoa</taxon>
        <taxon>Arthropoda</taxon>
        <taxon>Hexapoda</taxon>
        <taxon>Insecta</taxon>
        <taxon>Pterygota</taxon>
        <taxon>Neoptera</taxon>
        <taxon>Polyneoptera</taxon>
        <taxon>Orthoptera</taxon>
        <taxon>Ensifera</taxon>
        <taxon>Gryllidea</taxon>
        <taxon>Grylloidea</taxon>
        <taxon>Gryllidae</taxon>
        <taxon>Gryllinae</taxon>
        <taxon>Gryllus</taxon>
    </lineage>
</organism>
<feature type="transmembrane region" description="Helical" evidence="4">
    <location>
        <begin position="153"/>
        <end position="175"/>
    </location>
</feature>
<evidence type="ECO:0000256" key="3">
    <source>
        <dbReference type="ARBA" id="ARBA00035698"/>
    </source>
</evidence>
<dbReference type="PANTHER" id="PTHR14387:SF7">
    <property type="entry name" value="THYROID ADENOMA-ASSOCIATED PROTEIN"/>
    <property type="match status" value="1"/>
</dbReference>
<dbReference type="InterPro" id="IPR019442">
    <property type="entry name" value="THADA/TRM732_DUF2428"/>
</dbReference>
<evidence type="ECO:0000313" key="8">
    <source>
        <dbReference type="EMBL" id="KAK7791383.1"/>
    </source>
</evidence>
<sequence>MTKSTRNDPSKTLTSTKERKRANVVRVSTDCVEKLVSSVVDVALQDDIIKFCSLSSVEEQLKLIKCMCGSYLKTTESQESYRAFVKFTVEIYLCSESKNPIKSAVPRLLTSAPASLHSDIVKTLSECFAGMLASAQNEFDSVASPTTNAMDIVVSNVVIIASNFILGTQAIMIHFKSFLMFLVRSLEVYLGALKTERAASVREDLHRKVHNAARAILLLLQCCHNGKGKFVCSPDSDLIQTTTGGLTNVLEEVGPLLQHALCQLLMQEELPLDVRNTCALTLISYCTLLTSKSWRQLVFLAGGQDVPGCFPAILGTTELARLSLCVGLLGSLPVADLAAPIGCLPVEKSPLRMILESLLVLANKKPSQPILELGTARAIGQILRVVSSVISVNEVGSQFRSLGLHEGQISDGYPDEDASGDGTEDASVTDAVRALFLDTGPSVLPVLWMQVEHSMDAVRHTARGAIQSFVSIAEALESKGEPRPAAALRASLAELASFRRARYLALAAAAAAGGGRAAFAGALAEAAGATPAALMAAAAGGDAAVRPHAAAAFEALQAAEAPPASAAADAQQRWLRRWVRPLLEGLTAAGDAAPPPELEGLVAKAVARFPSGVAALALETSASAGGGDAQPLAPARLRTLLLCLCAARRHGAFDDAEDHGDEDDVDDVDVAGSWKGVLSYELLLRCAAHASDEVRLGALALAAEAHRSTEAPSRGELRVARAALAHLAATQAPATRQRTAALLQRLLQRLRASASGAARRRQRRPAALARAAAAFLRWLHAFALASLFPGANFGRRTFALWVLRLMTEELGDEAPPELWETCNVPLLLEALRDPYENNKSCALLLLRRFPTKVLHVQDKSFTVLVMGTCLALARSIRPADTVTAAYLLRFLVSFPEEEAVWASIEWMEQQYMLPATDQVNIGNKTALHCRTIKAFTSLLTRQVNVAKTNIMAAVVEGPMYGILLCLRLLLEDCDLQLVADEAEWHVTFTRLIDVCYAAVAAVELVVNSASPEGHLPMDAQLFTDLQRNNAESMNLISPSCANVTAQQVLLCSWRTVKETSLLLGCLAARAPIRETSEAGDKGLIGEEQIFVMGQHFLRLLAEVKHRGAFEQVYVGFTQLCSKLWSLGKKTLQHDSGDNVALHELPANWLNELLKMVSSAGDSYIGTALCVTRRSAGVPFLVQALLATEPSSVTGETSVFPRCMEKLLHLAEGNGSVEACTHALNILRAVFRSSILVERTAPYLANAVKVAVHGCHVDTWSVRNSATLLFSVLVTRLFGVPSVRDRHRLKRMTGRLFFHQHPTLYDFLLAELTPSQTAFPNSASSAPSPDSFEPFPALLVLSRLYPSALEGMDSNLQLSRFIPLVSACANCSSERIRALAARALAPLVAPTAWPSLLMSLLETAAASDFGTWNMRRGLLLQVVSLLQTFSTHLAQDISLQNKISTWLNSSEWLLVLPQHKTASFPVAEAYIQVLQGLANAILGQIVIGCNKPENDITDVYEENSVSLKEVERNDSTKINPEIKTRWMRVQSIVRNIIEEFQSSISSFIPETGRCLYEMRATQLLLTLTRTLVPSELPSLLSDLVLCHSSEIAHISLCFVLHTFKHIPLRLPFEEEYDDEEELPSDDAVEKTLKESSSLSHSIARLLLLPEDQLLPDCRLCCFQLLQHLPLIVPWLIQLLPSSLLSEENDASDSGKQLRSYRGEITQWLLKECDTDPDRVGPSIVASFSVLFSEPKGFCGNNDFDVSLNANDLLNLSITIETASSPEYSVELRYAIACLVTSPSVSQYLLHPLKKKVTNPLAICHLWSAVVLLLDDDNPEVRQQAATLVLQLPESGNLPMMEAKAREILVPTFVKTVTRISPLLTAATLTMWILHNFNVTFNKEFDSLEEQVFEQSEANDFEEPALLAKLASSALCLLITENPNLANSLLPPEVYSWLITQCWDEFVSQEGESMSLQAVAWLAEKQLLAMGVEVRPVDCTSFAALKQSLHVPARTRLAALRLQLLQKALGLPMAALKPSSS</sequence>
<reference evidence="8 9" key="1">
    <citation type="submission" date="2024-03" db="EMBL/GenBank/DDBJ databases">
        <title>The genome assembly and annotation of the cricket Gryllus longicercus Weissman &amp; Gray.</title>
        <authorList>
            <person name="Szrajer S."/>
            <person name="Gray D."/>
            <person name="Ylla G."/>
        </authorList>
    </citation>
    <scope>NUCLEOTIDE SEQUENCE [LARGE SCALE GENOMIC DNA]</scope>
    <source>
        <strain evidence="8">DAG 2021-001</strain>
        <tissue evidence="8">Whole body minus gut</tissue>
    </source>
</reference>